<evidence type="ECO:0000256" key="2">
    <source>
        <dbReference type="ARBA" id="ARBA00004726"/>
    </source>
</evidence>
<dbReference type="NCBIfam" id="TIGR00083">
    <property type="entry name" value="ribF"/>
    <property type="match status" value="1"/>
</dbReference>
<keyword evidence="18" id="KW-1185">Reference proteome</keyword>
<feature type="domain" description="Riboflavin kinase" evidence="16">
    <location>
        <begin position="182"/>
        <end position="306"/>
    </location>
</feature>
<evidence type="ECO:0000256" key="8">
    <source>
        <dbReference type="ARBA" id="ARBA00022741"/>
    </source>
</evidence>
<comment type="catalytic activity">
    <reaction evidence="13 15">
        <text>riboflavin + ATP = FMN + ADP + H(+)</text>
        <dbReference type="Rhea" id="RHEA:14357"/>
        <dbReference type="ChEBI" id="CHEBI:15378"/>
        <dbReference type="ChEBI" id="CHEBI:30616"/>
        <dbReference type="ChEBI" id="CHEBI:57986"/>
        <dbReference type="ChEBI" id="CHEBI:58210"/>
        <dbReference type="ChEBI" id="CHEBI:456216"/>
        <dbReference type="EC" id="2.7.1.26"/>
    </reaction>
</comment>
<dbReference type="AlphaFoldDB" id="A0A1G7I154"/>
<dbReference type="Pfam" id="PF06574">
    <property type="entry name" value="FAD_syn"/>
    <property type="match status" value="1"/>
</dbReference>
<dbReference type="InterPro" id="IPR015864">
    <property type="entry name" value="FAD_synthase"/>
</dbReference>
<sequence length="311" mass="34036">MKIVTQIGDLGRVYSKTAIALGTFDGIHIGHQRIIRSAVELARVAGGSSVVFTFSNHPLSIVAPERCPPFLLTQEDKARLIEELGVDLLVSIPFTATFLKLSPYEFVNLLVKHLSPVHIVVGPNYTFGYKSAGTPETLKEIGAKAGFSVQIEQAVCIDDKLVSSTYIRSLIAAGKVAEARKFLGRPPLLSGEVVHGEARGRILGYPTANIKTAEGMLLPADGVYAVRLLVGDIYYDGVANVGRNPTFNGQHRRVEVFLFGFEGSLYGKTVTVTFWERLRGEMVFANADELKRQISQDIQMARTYHQAFPGV</sequence>
<keyword evidence="10 15" id="KW-0274">FAD</keyword>
<reference evidence="18" key="1">
    <citation type="submission" date="2016-10" db="EMBL/GenBank/DDBJ databases">
        <authorList>
            <person name="Varghese N."/>
            <person name="Submissions S."/>
        </authorList>
    </citation>
    <scope>NUCLEOTIDE SEQUENCE [LARGE SCALE GENOMIC DNA]</scope>
    <source>
        <strain evidence="18">DSM 23256</strain>
    </source>
</reference>
<dbReference type="PIRSF" id="PIRSF004491">
    <property type="entry name" value="FAD_Synth"/>
    <property type="match status" value="1"/>
</dbReference>
<dbReference type="InterPro" id="IPR002606">
    <property type="entry name" value="Riboflavin_kinase_bac"/>
</dbReference>
<dbReference type="GO" id="GO:0008531">
    <property type="term" value="F:riboflavin kinase activity"/>
    <property type="evidence" value="ECO:0007669"/>
    <property type="project" value="UniProtKB-UniRule"/>
</dbReference>
<dbReference type="PANTHER" id="PTHR22749">
    <property type="entry name" value="RIBOFLAVIN KINASE/FMN ADENYLYLTRANSFERASE"/>
    <property type="match status" value="1"/>
</dbReference>
<accession>A0A1G7I154</accession>
<dbReference type="OrthoDB" id="9803667at2"/>
<evidence type="ECO:0000256" key="15">
    <source>
        <dbReference type="PIRNR" id="PIRNR004491"/>
    </source>
</evidence>
<dbReference type="Proteomes" id="UP000243333">
    <property type="component" value="Unassembled WGS sequence"/>
</dbReference>
<keyword evidence="11 15" id="KW-0067">ATP-binding</keyword>
<dbReference type="GO" id="GO:0009231">
    <property type="term" value="P:riboflavin biosynthetic process"/>
    <property type="evidence" value="ECO:0007669"/>
    <property type="project" value="InterPro"/>
</dbReference>
<dbReference type="InterPro" id="IPR015865">
    <property type="entry name" value="Riboflavin_kinase_bac/euk"/>
</dbReference>
<evidence type="ECO:0000256" key="6">
    <source>
        <dbReference type="ARBA" id="ARBA00022679"/>
    </source>
</evidence>
<dbReference type="FunFam" id="2.40.30.30:FF:000003">
    <property type="entry name" value="Riboflavin biosynthesis protein"/>
    <property type="match status" value="1"/>
</dbReference>
<dbReference type="Gene3D" id="2.40.30.30">
    <property type="entry name" value="Riboflavin kinase-like"/>
    <property type="match status" value="1"/>
</dbReference>
<dbReference type="SUPFAM" id="SSF82114">
    <property type="entry name" value="Riboflavin kinase-like"/>
    <property type="match status" value="1"/>
</dbReference>
<dbReference type="GO" id="GO:0005524">
    <property type="term" value="F:ATP binding"/>
    <property type="evidence" value="ECO:0007669"/>
    <property type="project" value="UniProtKB-UniRule"/>
</dbReference>
<evidence type="ECO:0000256" key="5">
    <source>
        <dbReference type="ARBA" id="ARBA00022643"/>
    </source>
</evidence>
<keyword evidence="4 15" id="KW-0285">Flavoprotein</keyword>
<dbReference type="GO" id="GO:0003919">
    <property type="term" value="F:FMN adenylyltransferase activity"/>
    <property type="evidence" value="ECO:0007669"/>
    <property type="project" value="UniProtKB-UniRule"/>
</dbReference>
<organism evidence="17 18">
    <name type="scientific">Sporolituus thermophilus DSM 23256</name>
    <dbReference type="NCBI Taxonomy" id="1123285"/>
    <lineage>
        <taxon>Bacteria</taxon>
        <taxon>Bacillati</taxon>
        <taxon>Bacillota</taxon>
        <taxon>Negativicutes</taxon>
        <taxon>Selenomonadales</taxon>
        <taxon>Sporomusaceae</taxon>
        <taxon>Sporolituus</taxon>
    </lineage>
</organism>
<dbReference type="Pfam" id="PF01687">
    <property type="entry name" value="Flavokinase"/>
    <property type="match status" value="1"/>
</dbReference>
<dbReference type="NCBIfam" id="NF004160">
    <property type="entry name" value="PRK05627.1-3"/>
    <property type="match status" value="1"/>
</dbReference>
<dbReference type="SMART" id="SM00904">
    <property type="entry name" value="Flavokinase"/>
    <property type="match status" value="1"/>
</dbReference>
<evidence type="ECO:0000256" key="12">
    <source>
        <dbReference type="ARBA" id="ARBA00023268"/>
    </source>
</evidence>
<gene>
    <name evidence="17" type="ORF">SAMN05660235_00277</name>
</gene>
<name>A0A1G7I154_9FIRM</name>
<dbReference type="NCBIfam" id="NF004162">
    <property type="entry name" value="PRK05627.1-5"/>
    <property type="match status" value="1"/>
</dbReference>
<evidence type="ECO:0000256" key="3">
    <source>
        <dbReference type="ARBA" id="ARBA00005201"/>
    </source>
</evidence>
<dbReference type="STRING" id="1123285.SAMN05660235_00277"/>
<dbReference type="PANTHER" id="PTHR22749:SF6">
    <property type="entry name" value="RIBOFLAVIN KINASE"/>
    <property type="match status" value="1"/>
</dbReference>
<evidence type="ECO:0000256" key="10">
    <source>
        <dbReference type="ARBA" id="ARBA00022827"/>
    </source>
</evidence>
<dbReference type="Gene3D" id="3.40.50.620">
    <property type="entry name" value="HUPs"/>
    <property type="match status" value="1"/>
</dbReference>
<evidence type="ECO:0000256" key="4">
    <source>
        <dbReference type="ARBA" id="ARBA00022630"/>
    </source>
</evidence>
<evidence type="ECO:0000256" key="13">
    <source>
        <dbReference type="ARBA" id="ARBA00047880"/>
    </source>
</evidence>
<keyword evidence="12" id="KW-0511">Multifunctional enzyme</keyword>
<evidence type="ECO:0000256" key="1">
    <source>
        <dbReference type="ARBA" id="ARBA00002121"/>
    </source>
</evidence>
<keyword evidence="9 15" id="KW-0418">Kinase</keyword>
<keyword evidence="8 15" id="KW-0547">Nucleotide-binding</keyword>
<comment type="pathway">
    <text evidence="2 15">Cofactor biosynthesis; FAD biosynthesis; FAD from FMN: step 1/1.</text>
</comment>
<keyword evidence="5 15" id="KW-0288">FMN</keyword>
<dbReference type="EMBL" id="FNBU01000002">
    <property type="protein sequence ID" value="SDF06385.1"/>
    <property type="molecule type" value="Genomic_DNA"/>
</dbReference>
<dbReference type="EC" id="2.7.7.2" evidence="15"/>
<comment type="function">
    <text evidence="1">Catalyzes the phosphorylation of riboflavin to FMN followed by the adenylation of FMN to FAD.</text>
</comment>
<dbReference type="EC" id="2.7.1.26" evidence="15"/>
<protein>
    <recommendedName>
        <fullName evidence="15">Riboflavin biosynthesis protein</fullName>
    </recommendedName>
    <domain>
        <recommendedName>
            <fullName evidence="15">Riboflavin kinase</fullName>
            <ecNumber evidence="15">2.7.1.26</ecNumber>
        </recommendedName>
        <alternativeName>
            <fullName evidence="15">Flavokinase</fullName>
        </alternativeName>
    </domain>
    <domain>
        <recommendedName>
            <fullName evidence="15">FMN adenylyltransferase</fullName>
            <ecNumber evidence="15">2.7.7.2</ecNumber>
        </recommendedName>
        <alternativeName>
            <fullName evidence="15">FAD pyrophosphorylase</fullName>
        </alternativeName>
        <alternativeName>
            <fullName evidence="15">FAD synthase</fullName>
        </alternativeName>
    </domain>
</protein>
<comment type="similarity">
    <text evidence="15">Belongs to the ribF family.</text>
</comment>
<dbReference type="InterPro" id="IPR014729">
    <property type="entry name" value="Rossmann-like_a/b/a_fold"/>
</dbReference>
<dbReference type="CDD" id="cd02064">
    <property type="entry name" value="FAD_synthetase_N"/>
    <property type="match status" value="1"/>
</dbReference>
<proteinExistence type="inferred from homology"/>
<evidence type="ECO:0000256" key="9">
    <source>
        <dbReference type="ARBA" id="ARBA00022777"/>
    </source>
</evidence>
<evidence type="ECO:0000313" key="17">
    <source>
        <dbReference type="EMBL" id="SDF06385.1"/>
    </source>
</evidence>
<dbReference type="InterPro" id="IPR023468">
    <property type="entry name" value="Riboflavin_kinase"/>
</dbReference>
<comment type="pathway">
    <text evidence="3 15">Cofactor biosynthesis; FMN biosynthesis; FMN from riboflavin (ATP route): step 1/1.</text>
</comment>
<evidence type="ECO:0000313" key="18">
    <source>
        <dbReference type="Proteomes" id="UP000243333"/>
    </source>
</evidence>
<dbReference type="UniPathway" id="UPA00276">
    <property type="reaction ID" value="UER00406"/>
</dbReference>
<evidence type="ECO:0000256" key="7">
    <source>
        <dbReference type="ARBA" id="ARBA00022695"/>
    </source>
</evidence>
<evidence type="ECO:0000256" key="14">
    <source>
        <dbReference type="ARBA" id="ARBA00049494"/>
    </source>
</evidence>
<dbReference type="GO" id="GO:0006747">
    <property type="term" value="P:FAD biosynthetic process"/>
    <property type="evidence" value="ECO:0007669"/>
    <property type="project" value="UniProtKB-UniRule"/>
</dbReference>
<evidence type="ECO:0000256" key="11">
    <source>
        <dbReference type="ARBA" id="ARBA00022840"/>
    </source>
</evidence>
<keyword evidence="7 15" id="KW-0548">Nucleotidyltransferase</keyword>
<evidence type="ECO:0000259" key="16">
    <source>
        <dbReference type="SMART" id="SM00904"/>
    </source>
</evidence>
<dbReference type="GO" id="GO:0009398">
    <property type="term" value="P:FMN biosynthetic process"/>
    <property type="evidence" value="ECO:0007669"/>
    <property type="project" value="UniProtKB-UniRule"/>
</dbReference>
<dbReference type="InterPro" id="IPR023465">
    <property type="entry name" value="Riboflavin_kinase_dom_sf"/>
</dbReference>
<dbReference type="FunFam" id="3.40.50.620:FF:000021">
    <property type="entry name" value="Riboflavin biosynthesis protein"/>
    <property type="match status" value="1"/>
</dbReference>
<dbReference type="SUPFAM" id="SSF52374">
    <property type="entry name" value="Nucleotidylyl transferase"/>
    <property type="match status" value="1"/>
</dbReference>
<keyword evidence="6 15" id="KW-0808">Transferase</keyword>
<comment type="catalytic activity">
    <reaction evidence="14 15">
        <text>FMN + ATP + H(+) = FAD + diphosphate</text>
        <dbReference type="Rhea" id="RHEA:17237"/>
        <dbReference type="ChEBI" id="CHEBI:15378"/>
        <dbReference type="ChEBI" id="CHEBI:30616"/>
        <dbReference type="ChEBI" id="CHEBI:33019"/>
        <dbReference type="ChEBI" id="CHEBI:57692"/>
        <dbReference type="ChEBI" id="CHEBI:58210"/>
        <dbReference type="EC" id="2.7.7.2"/>
    </reaction>
</comment>
<dbReference type="RefSeq" id="WP_093687383.1">
    <property type="nucleotide sequence ID" value="NZ_FNBU01000002.1"/>
</dbReference>
<dbReference type="UniPathway" id="UPA00277">
    <property type="reaction ID" value="UER00407"/>
</dbReference>